<dbReference type="InterPro" id="IPR051648">
    <property type="entry name" value="CWI-Assembly_Regulator"/>
</dbReference>
<evidence type="ECO:0000256" key="7">
    <source>
        <dbReference type="SAM" id="SignalP"/>
    </source>
</evidence>
<evidence type="ECO:0000256" key="5">
    <source>
        <dbReference type="ARBA" id="ARBA00023180"/>
    </source>
</evidence>
<feature type="signal peptide" evidence="7">
    <location>
        <begin position="1"/>
        <end position="18"/>
    </location>
</feature>
<dbReference type="EMBL" id="JAULSU010000004">
    <property type="protein sequence ID" value="KAK0619232.1"/>
    <property type="molecule type" value="Genomic_DNA"/>
</dbReference>
<organism evidence="8 9">
    <name type="scientific">Immersiella caudata</name>
    <dbReference type="NCBI Taxonomy" id="314043"/>
    <lineage>
        <taxon>Eukaryota</taxon>
        <taxon>Fungi</taxon>
        <taxon>Dikarya</taxon>
        <taxon>Ascomycota</taxon>
        <taxon>Pezizomycotina</taxon>
        <taxon>Sordariomycetes</taxon>
        <taxon>Sordariomycetidae</taxon>
        <taxon>Sordariales</taxon>
        <taxon>Lasiosphaeriaceae</taxon>
        <taxon>Immersiella</taxon>
    </lineage>
</organism>
<keyword evidence="3" id="KW-0964">Secreted</keyword>
<dbReference type="GO" id="GO:0031505">
    <property type="term" value="P:fungal-type cell wall organization"/>
    <property type="evidence" value="ECO:0007669"/>
    <property type="project" value="TreeGrafter"/>
</dbReference>
<dbReference type="PANTHER" id="PTHR31018">
    <property type="entry name" value="SPORULATION-SPECIFIC PROTEIN-RELATED"/>
    <property type="match status" value="1"/>
</dbReference>
<dbReference type="SUPFAM" id="SSF52058">
    <property type="entry name" value="L domain-like"/>
    <property type="match status" value="2"/>
</dbReference>
<dbReference type="Proteomes" id="UP001175000">
    <property type="component" value="Unassembled WGS sequence"/>
</dbReference>
<keyword evidence="9" id="KW-1185">Reference proteome</keyword>
<evidence type="ECO:0000256" key="3">
    <source>
        <dbReference type="ARBA" id="ARBA00022525"/>
    </source>
</evidence>
<gene>
    <name evidence="8" type="ORF">B0T14DRAFT_496035</name>
</gene>
<keyword evidence="5" id="KW-0325">Glycoprotein</keyword>
<evidence type="ECO:0000256" key="6">
    <source>
        <dbReference type="SAM" id="MobiDB-lite"/>
    </source>
</evidence>
<name>A0AA39WPL0_9PEZI</name>
<feature type="region of interest" description="Disordered" evidence="6">
    <location>
        <begin position="357"/>
        <end position="377"/>
    </location>
</feature>
<comment type="subcellular location">
    <subcellularLocation>
        <location evidence="1">Secreted</location>
        <location evidence="1">Cell wall</location>
    </subcellularLocation>
</comment>
<reference evidence="8" key="1">
    <citation type="submission" date="2023-06" db="EMBL/GenBank/DDBJ databases">
        <title>Genome-scale phylogeny and comparative genomics of the fungal order Sordariales.</title>
        <authorList>
            <consortium name="Lawrence Berkeley National Laboratory"/>
            <person name="Hensen N."/>
            <person name="Bonometti L."/>
            <person name="Westerberg I."/>
            <person name="Brannstrom I.O."/>
            <person name="Guillou S."/>
            <person name="Cros-Aarteil S."/>
            <person name="Calhoun S."/>
            <person name="Haridas S."/>
            <person name="Kuo A."/>
            <person name="Mondo S."/>
            <person name="Pangilinan J."/>
            <person name="Riley R."/>
            <person name="Labutti K."/>
            <person name="Andreopoulos B."/>
            <person name="Lipzen A."/>
            <person name="Chen C."/>
            <person name="Yanf M."/>
            <person name="Daum C."/>
            <person name="Ng V."/>
            <person name="Clum A."/>
            <person name="Steindorff A."/>
            <person name="Ohm R."/>
            <person name="Martin F."/>
            <person name="Silar P."/>
            <person name="Natvig D."/>
            <person name="Lalanne C."/>
            <person name="Gautier V."/>
            <person name="Ament-Velasquez S.L."/>
            <person name="Kruys A."/>
            <person name="Hutchinson M.I."/>
            <person name="Powell A.J."/>
            <person name="Barry K."/>
            <person name="Miller A.N."/>
            <person name="Grigoriev I.V."/>
            <person name="Debuchy R."/>
            <person name="Gladieux P."/>
            <person name="Thoren M.H."/>
            <person name="Johannesson H."/>
        </authorList>
    </citation>
    <scope>NUCLEOTIDE SEQUENCE</scope>
    <source>
        <strain evidence="8">CBS 606.72</strain>
    </source>
</reference>
<dbReference type="GO" id="GO:0009277">
    <property type="term" value="C:fungal-type cell wall"/>
    <property type="evidence" value="ECO:0007669"/>
    <property type="project" value="TreeGrafter"/>
</dbReference>
<evidence type="ECO:0000256" key="1">
    <source>
        <dbReference type="ARBA" id="ARBA00004191"/>
    </source>
</evidence>
<dbReference type="Gene3D" id="3.80.20.20">
    <property type="entry name" value="Receptor L-domain"/>
    <property type="match status" value="1"/>
</dbReference>
<feature type="compositionally biased region" description="Gly residues" evidence="6">
    <location>
        <begin position="364"/>
        <end position="375"/>
    </location>
</feature>
<feature type="chain" id="PRO_5041259473" evidence="7">
    <location>
        <begin position="19"/>
        <end position="404"/>
    </location>
</feature>
<proteinExistence type="predicted"/>
<keyword evidence="2" id="KW-0134">Cell wall</keyword>
<comment type="caution">
    <text evidence="8">The sequence shown here is derived from an EMBL/GenBank/DDBJ whole genome shotgun (WGS) entry which is preliminary data.</text>
</comment>
<dbReference type="GO" id="GO:0009986">
    <property type="term" value="C:cell surface"/>
    <property type="evidence" value="ECO:0007669"/>
    <property type="project" value="TreeGrafter"/>
</dbReference>
<dbReference type="Pfam" id="PF12454">
    <property type="entry name" value="Ecm33"/>
    <property type="match status" value="1"/>
</dbReference>
<evidence type="ECO:0000256" key="2">
    <source>
        <dbReference type="ARBA" id="ARBA00022512"/>
    </source>
</evidence>
<evidence type="ECO:0000313" key="8">
    <source>
        <dbReference type="EMBL" id="KAK0619232.1"/>
    </source>
</evidence>
<dbReference type="InterPro" id="IPR036941">
    <property type="entry name" value="Rcpt_L-dom_sf"/>
</dbReference>
<dbReference type="AlphaFoldDB" id="A0AA39WPL0"/>
<dbReference type="PANTHER" id="PTHR31018:SF3">
    <property type="entry name" value="RECEPTOR PROTEIN-TYROSINE KINASE"/>
    <property type="match status" value="1"/>
</dbReference>
<evidence type="ECO:0000313" key="9">
    <source>
        <dbReference type="Proteomes" id="UP001175000"/>
    </source>
</evidence>
<keyword evidence="4 7" id="KW-0732">Signal</keyword>
<protein>
    <submittedName>
        <fullName evidence="8">Uncharacterized protein</fullName>
    </submittedName>
</protein>
<evidence type="ECO:0000256" key="4">
    <source>
        <dbReference type="ARBA" id="ARBA00022729"/>
    </source>
</evidence>
<dbReference type="GO" id="GO:0005886">
    <property type="term" value="C:plasma membrane"/>
    <property type="evidence" value="ECO:0007669"/>
    <property type="project" value="TreeGrafter"/>
</dbReference>
<accession>A0AA39WPL0</accession>
<sequence length="404" mass="41653">MIAKLLLPALAAIGSVSAQTATCTVSTTTINSQADATGLAGCKTVRGSVLIAPLAGASIDISGPTQITGDLKILDNRVLESFKSNDLTIVGGAFTMLNVTRLSSLVLPSLTRVKSLNWQTINALDTASIGPPGLTEAEEVIISDTFLSSLDGIDLASVTNMDINNNRRLVEFSTQLGNLSNRLNIQANGQDLVVSMPNLKWIANMTIANVSSISVPSLAVVNGSARFDSNSFQSFSAPNLTRTQSGDISFVGNAFLTNVSLPKLTQIGGGLLIANNSALEKINGFPELKIIGGAVKMFGTFEEAEFPALNDVKGAFNVSSRADIKESCDKFKTLAPSSQGGNGKIQGKFECIPLNDKATEETGDGTGSGGSGGGSTKKDAAAGLTLNTALLALGGLVGLAQALL</sequence>